<accession>A0ABT5JAI5</accession>
<dbReference type="SUPFAM" id="SSF53850">
    <property type="entry name" value="Periplasmic binding protein-like II"/>
    <property type="match status" value="1"/>
</dbReference>
<dbReference type="Pfam" id="PF03401">
    <property type="entry name" value="TctC"/>
    <property type="match status" value="1"/>
</dbReference>
<dbReference type="InterPro" id="IPR042100">
    <property type="entry name" value="Bug_dom1"/>
</dbReference>
<comment type="caution">
    <text evidence="3">The sequence shown here is derived from an EMBL/GenBank/DDBJ whole genome shotgun (WGS) entry which is preliminary data.</text>
</comment>
<dbReference type="Gene3D" id="3.40.190.150">
    <property type="entry name" value="Bordetella uptake gene, domain 1"/>
    <property type="match status" value="1"/>
</dbReference>
<dbReference type="CDD" id="cd07012">
    <property type="entry name" value="PBP2_Bug_TTT"/>
    <property type="match status" value="1"/>
</dbReference>
<feature type="chain" id="PRO_5047491521" evidence="2">
    <location>
        <begin position="26"/>
        <end position="325"/>
    </location>
</feature>
<dbReference type="PIRSF" id="PIRSF017082">
    <property type="entry name" value="YflP"/>
    <property type="match status" value="1"/>
</dbReference>
<protein>
    <submittedName>
        <fullName evidence="3">Tripartite tricarboxylate transporter substrate binding protein</fullName>
    </submittedName>
</protein>
<dbReference type="RefSeq" id="WP_272777515.1">
    <property type="nucleotide sequence ID" value="NZ_JAQQLI010000018.1"/>
</dbReference>
<reference evidence="3" key="2">
    <citation type="submission" date="2023-02" db="EMBL/GenBank/DDBJ databases">
        <authorList>
            <person name="Rayyan A."/>
            <person name="Meyer T."/>
            <person name="Kyndt J.A."/>
        </authorList>
    </citation>
    <scope>NUCLEOTIDE SEQUENCE</scope>
    <source>
        <strain evidence="3">DSM 9987</strain>
    </source>
</reference>
<sequence>MMRRALVAATAAVALLVAAASPGAAADKFPDRTVKIVVPFAAGGGVDTLARLLAERMQGKLGVNVIVENRAGASGTVGGQSVQQSAPDGYTVLFSSNTHSMAKQVMAKAPYDPLTDFVSIARVGEAPLLTVMATKMPQKTLAEVAAAAKANPDQWTAGTPALGSPSHIATLEFMRITGAKLTITPYRGTAPALTDVAGGHIQLLTDAMVVLLPMARDGKVKGMAVTAAKRSALAPDIPTAAESGVPGLEVKSWYGVWGPLGIPADVVQTLNKAFQDATRELADSGRLKELGVDPVYESPAVFAKFMAADVARNAELLKSVNFQPQ</sequence>
<evidence type="ECO:0000256" key="2">
    <source>
        <dbReference type="SAM" id="SignalP"/>
    </source>
</evidence>
<dbReference type="PANTHER" id="PTHR42928">
    <property type="entry name" value="TRICARBOXYLATE-BINDING PROTEIN"/>
    <property type="match status" value="1"/>
</dbReference>
<dbReference type="Gene3D" id="3.40.190.10">
    <property type="entry name" value="Periplasmic binding protein-like II"/>
    <property type="match status" value="1"/>
</dbReference>
<reference evidence="3" key="1">
    <citation type="journal article" date="2023" name="Microbiol Resour">
        <title>Genome Sequences of Rhodoplanes serenus and Two Thermotolerant Strains, Rhodoplanes tepidamans and 'Rhodoplanes cryptolactis,' Further Refine the Genus.</title>
        <authorList>
            <person name="Rayyan A.A."/>
            <person name="Kyndt J.A."/>
        </authorList>
    </citation>
    <scope>NUCLEOTIDE SEQUENCE</scope>
    <source>
        <strain evidence="3">DSM 9987</strain>
    </source>
</reference>
<dbReference type="PANTHER" id="PTHR42928:SF5">
    <property type="entry name" value="BLR1237 PROTEIN"/>
    <property type="match status" value="1"/>
</dbReference>
<dbReference type="InterPro" id="IPR005064">
    <property type="entry name" value="BUG"/>
</dbReference>
<keyword evidence="2" id="KW-0732">Signal</keyword>
<name>A0ABT5JAI5_RHOTP</name>
<gene>
    <name evidence="3" type="ORF">PQJ73_13325</name>
</gene>
<keyword evidence="4" id="KW-1185">Reference proteome</keyword>
<comment type="similarity">
    <text evidence="1">Belongs to the UPF0065 (bug) family.</text>
</comment>
<evidence type="ECO:0000256" key="1">
    <source>
        <dbReference type="ARBA" id="ARBA00006987"/>
    </source>
</evidence>
<dbReference type="EMBL" id="JAQQLI010000018">
    <property type="protein sequence ID" value="MDC7786669.1"/>
    <property type="molecule type" value="Genomic_DNA"/>
</dbReference>
<evidence type="ECO:0000313" key="3">
    <source>
        <dbReference type="EMBL" id="MDC7786669.1"/>
    </source>
</evidence>
<organism evidence="3 4">
    <name type="scientific">Rhodoplanes tepidamans</name>
    <name type="common">Rhodoplanes cryptolactis</name>
    <dbReference type="NCBI Taxonomy" id="200616"/>
    <lineage>
        <taxon>Bacteria</taxon>
        <taxon>Pseudomonadati</taxon>
        <taxon>Pseudomonadota</taxon>
        <taxon>Alphaproteobacteria</taxon>
        <taxon>Hyphomicrobiales</taxon>
        <taxon>Nitrobacteraceae</taxon>
        <taxon>Rhodoplanes</taxon>
    </lineage>
</organism>
<feature type="signal peptide" evidence="2">
    <location>
        <begin position="1"/>
        <end position="25"/>
    </location>
</feature>
<dbReference type="Proteomes" id="UP001165652">
    <property type="component" value="Unassembled WGS sequence"/>
</dbReference>
<proteinExistence type="inferred from homology"/>
<evidence type="ECO:0000313" key="4">
    <source>
        <dbReference type="Proteomes" id="UP001165652"/>
    </source>
</evidence>